<dbReference type="Pfam" id="PF01418">
    <property type="entry name" value="HTH_6"/>
    <property type="match status" value="1"/>
</dbReference>
<dbReference type="PANTHER" id="PTHR30514">
    <property type="entry name" value="GLUCOKINASE"/>
    <property type="match status" value="1"/>
</dbReference>
<accession>A0A2K9BTZ7</accession>
<dbReference type="Gene3D" id="3.40.50.10490">
    <property type="entry name" value="Glucose-6-phosphate isomerase like protein, domain 1"/>
    <property type="match status" value="1"/>
</dbReference>
<dbReference type="AlphaFoldDB" id="A0A2K9BTZ7"/>
<dbReference type="GO" id="GO:0097367">
    <property type="term" value="F:carbohydrate derivative binding"/>
    <property type="evidence" value="ECO:0007669"/>
    <property type="project" value="InterPro"/>
</dbReference>
<dbReference type="InterPro" id="IPR009057">
    <property type="entry name" value="Homeodomain-like_sf"/>
</dbReference>
<dbReference type="InterPro" id="IPR046348">
    <property type="entry name" value="SIS_dom_sf"/>
</dbReference>
<dbReference type="SUPFAM" id="SSF46689">
    <property type="entry name" value="Homeodomain-like"/>
    <property type="match status" value="1"/>
</dbReference>
<proteinExistence type="predicted"/>
<dbReference type="SUPFAM" id="SSF53697">
    <property type="entry name" value="SIS domain"/>
    <property type="match status" value="1"/>
</dbReference>
<dbReference type="Proteomes" id="UP000233419">
    <property type="component" value="Chromosome"/>
</dbReference>
<evidence type="ECO:0000259" key="1">
    <source>
        <dbReference type="Pfam" id="PF01418"/>
    </source>
</evidence>
<dbReference type="OrthoDB" id="388934at2"/>
<dbReference type="InterPro" id="IPR036388">
    <property type="entry name" value="WH-like_DNA-bd_sf"/>
</dbReference>
<reference evidence="2 3" key="1">
    <citation type="submission" date="2017-12" db="EMBL/GenBank/DDBJ databases">
        <title>Mesoplasma syrphidae YJS, Complete Genome.</title>
        <authorList>
            <person name="Knight T.F."/>
            <person name="Citino T."/>
            <person name="Rubinstein R."/>
            <person name="Neuschaefer Z."/>
        </authorList>
    </citation>
    <scope>NUCLEOTIDE SEQUENCE [LARGE SCALE GENOMIC DNA]</scope>
    <source>
        <strain evidence="2 3">YJS</strain>
    </source>
</reference>
<sequence length="249" mass="28165">MNSIINKIIIIKDESKESLNKNIAVQLFENFLQKKFLSSKKMAAKLFISQATLTKFAKKVDCKGYNEVILRLQVECENVKPSYVSEVHDLSTLNDLLKNTIADLDKVMGDIEKLAKKIKSAQTVHIASAHNSWNEAQFFHSLIVKHQENTRIYNPSFFGDDTTYKINANDLVILFVSGNENASAQKLFETAKKTKNAQTAVFVSSKMGGKFQEADFIITASSSLLSSNLLYWKIILDYIFAVIEIFFKT</sequence>
<dbReference type="EMBL" id="CP025257">
    <property type="protein sequence ID" value="AUF83200.1"/>
    <property type="molecule type" value="Genomic_DNA"/>
</dbReference>
<dbReference type="KEGG" id="msyr:CXP39_00035"/>
<gene>
    <name evidence="2" type="ORF">CXP39_00035</name>
</gene>
<dbReference type="GO" id="GO:0003677">
    <property type="term" value="F:DNA binding"/>
    <property type="evidence" value="ECO:0007669"/>
    <property type="project" value="InterPro"/>
</dbReference>
<dbReference type="InterPro" id="IPR000281">
    <property type="entry name" value="HTH_RpiR"/>
</dbReference>
<feature type="domain" description="HTH rpiR-type" evidence="1">
    <location>
        <begin position="24"/>
        <end position="75"/>
    </location>
</feature>
<dbReference type="Gene3D" id="1.10.10.10">
    <property type="entry name" value="Winged helix-like DNA-binding domain superfamily/Winged helix DNA-binding domain"/>
    <property type="match status" value="1"/>
</dbReference>
<name>A0A2K9BTZ7_9MOLU</name>
<dbReference type="InterPro" id="IPR047640">
    <property type="entry name" value="RpiR-like"/>
</dbReference>
<evidence type="ECO:0000313" key="3">
    <source>
        <dbReference type="Proteomes" id="UP000233419"/>
    </source>
</evidence>
<protein>
    <submittedName>
        <fullName evidence="2">MurR/RpiR family transcriptional regulator</fullName>
    </submittedName>
</protein>
<dbReference type="GO" id="GO:1901135">
    <property type="term" value="P:carbohydrate derivative metabolic process"/>
    <property type="evidence" value="ECO:0007669"/>
    <property type="project" value="InterPro"/>
</dbReference>
<keyword evidence="3" id="KW-1185">Reference proteome</keyword>
<dbReference type="PANTHER" id="PTHR30514:SF1">
    <property type="entry name" value="HTH-TYPE TRANSCRIPTIONAL REGULATOR HEXR-RELATED"/>
    <property type="match status" value="1"/>
</dbReference>
<dbReference type="RefSeq" id="WP_027048306.1">
    <property type="nucleotide sequence ID" value="NZ_CP025257.1"/>
</dbReference>
<dbReference type="GO" id="GO:0003700">
    <property type="term" value="F:DNA-binding transcription factor activity"/>
    <property type="evidence" value="ECO:0007669"/>
    <property type="project" value="InterPro"/>
</dbReference>
<organism evidence="2 3">
    <name type="scientific">Mesoplasma syrphidae</name>
    <dbReference type="NCBI Taxonomy" id="225999"/>
    <lineage>
        <taxon>Bacteria</taxon>
        <taxon>Bacillati</taxon>
        <taxon>Mycoplasmatota</taxon>
        <taxon>Mollicutes</taxon>
        <taxon>Entomoplasmatales</taxon>
        <taxon>Entomoplasmataceae</taxon>
        <taxon>Mesoplasma</taxon>
    </lineage>
</organism>
<evidence type="ECO:0000313" key="2">
    <source>
        <dbReference type="EMBL" id="AUF83200.1"/>
    </source>
</evidence>